<dbReference type="SMART" id="SM00248">
    <property type="entry name" value="ANK"/>
    <property type="match status" value="3"/>
</dbReference>
<dbReference type="Gene3D" id="3.40.50.10190">
    <property type="entry name" value="BRCT domain"/>
    <property type="match status" value="2"/>
</dbReference>
<feature type="compositionally biased region" description="Polar residues" evidence="4">
    <location>
        <begin position="326"/>
        <end position="339"/>
    </location>
</feature>
<dbReference type="PRINTS" id="PR01415">
    <property type="entry name" value="ANKYRIN"/>
</dbReference>
<feature type="compositionally biased region" description="Low complexity" evidence="4">
    <location>
        <begin position="298"/>
        <end position="319"/>
    </location>
</feature>
<dbReference type="PROSITE" id="PS50172">
    <property type="entry name" value="BRCT"/>
    <property type="match status" value="2"/>
</dbReference>
<dbReference type="Gene3D" id="1.25.40.20">
    <property type="entry name" value="Ankyrin repeat-containing domain"/>
    <property type="match status" value="1"/>
</dbReference>
<dbReference type="AlphaFoldDB" id="A0A2T7PBR0"/>
<feature type="repeat" description="ANK" evidence="3">
    <location>
        <begin position="426"/>
        <end position="458"/>
    </location>
</feature>
<dbReference type="EMBL" id="PZQS01000005">
    <property type="protein sequence ID" value="PVD30849.1"/>
    <property type="molecule type" value="Genomic_DNA"/>
</dbReference>
<dbReference type="InterPro" id="IPR036770">
    <property type="entry name" value="Ankyrin_rpt-contain_sf"/>
</dbReference>
<feature type="repeat" description="ANK" evidence="3">
    <location>
        <begin position="492"/>
        <end position="524"/>
    </location>
</feature>
<feature type="region of interest" description="Disordered" evidence="4">
    <location>
        <begin position="85"/>
        <end position="130"/>
    </location>
</feature>
<accession>A0A2T7PBR0</accession>
<gene>
    <name evidence="6" type="ORF">C0Q70_10124</name>
</gene>
<evidence type="ECO:0000259" key="5">
    <source>
        <dbReference type="PROSITE" id="PS50172"/>
    </source>
</evidence>
<proteinExistence type="predicted"/>
<dbReference type="PANTHER" id="PTHR24171:SF8">
    <property type="entry name" value="BRCA1-ASSOCIATED RING DOMAIN PROTEIN 1"/>
    <property type="match status" value="1"/>
</dbReference>
<dbReference type="OrthoDB" id="2384350at2759"/>
<evidence type="ECO:0000256" key="2">
    <source>
        <dbReference type="ARBA" id="ARBA00023043"/>
    </source>
</evidence>
<reference evidence="6 7" key="1">
    <citation type="submission" date="2018-04" db="EMBL/GenBank/DDBJ databases">
        <title>The genome of golden apple snail Pomacea canaliculata provides insight into stress tolerance and invasive adaptation.</title>
        <authorList>
            <person name="Liu C."/>
            <person name="Liu B."/>
            <person name="Ren Y."/>
            <person name="Zhang Y."/>
            <person name="Wang H."/>
            <person name="Li S."/>
            <person name="Jiang F."/>
            <person name="Yin L."/>
            <person name="Zhang G."/>
            <person name="Qian W."/>
            <person name="Fan W."/>
        </authorList>
    </citation>
    <scope>NUCLEOTIDE SEQUENCE [LARGE SCALE GENOMIC DNA]</scope>
    <source>
        <strain evidence="6">SZHN2017</strain>
        <tissue evidence="6">Muscle</tissue>
    </source>
</reference>
<dbReference type="Proteomes" id="UP000245119">
    <property type="component" value="Linkage Group LG5"/>
</dbReference>
<feature type="domain" description="BRCT" evidence="5">
    <location>
        <begin position="557"/>
        <end position="653"/>
    </location>
</feature>
<dbReference type="SUPFAM" id="SSF57850">
    <property type="entry name" value="RING/U-box"/>
    <property type="match status" value="1"/>
</dbReference>
<feature type="compositionally biased region" description="Basic and acidic residues" evidence="4">
    <location>
        <begin position="86"/>
        <end position="105"/>
    </location>
</feature>
<dbReference type="PROSITE" id="PS50297">
    <property type="entry name" value="ANK_REP_REGION"/>
    <property type="match status" value="3"/>
</dbReference>
<dbReference type="InterPro" id="IPR036420">
    <property type="entry name" value="BRCT_dom_sf"/>
</dbReference>
<dbReference type="InterPro" id="IPR002110">
    <property type="entry name" value="Ankyrin_rpt"/>
</dbReference>
<feature type="compositionally biased region" description="Polar residues" evidence="4">
    <location>
        <begin position="399"/>
        <end position="418"/>
    </location>
</feature>
<keyword evidence="7" id="KW-1185">Reference proteome</keyword>
<feature type="compositionally biased region" description="Basic and acidic residues" evidence="4">
    <location>
        <begin position="364"/>
        <end position="373"/>
    </location>
</feature>
<dbReference type="CDD" id="cd17734">
    <property type="entry name" value="BRCT_Bard1_rpt1"/>
    <property type="match status" value="1"/>
</dbReference>
<evidence type="ECO:0000256" key="1">
    <source>
        <dbReference type="ARBA" id="ARBA00022737"/>
    </source>
</evidence>
<evidence type="ECO:0000313" key="6">
    <source>
        <dbReference type="EMBL" id="PVD30849.1"/>
    </source>
</evidence>
<dbReference type="InterPro" id="IPR001357">
    <property type="entry name" value="BRCT_dom"/>
</dbReference>
<sequence length="784" mass="86323">MKHLSSSDSIYPNVSYENTRTALASVQRLLVCCKWQCTQDCLGECCPVCGTPAHSRDAQVDKQLSSLVSLSLELGRLLQQPSALVTDKDEGHETVDLTKAERAMPKDSLTISNDSDSQGTLSSPQQQNISINQCPTSSFCALKESKRSCVNQKRREKLSLPERESAQVGNVETEIIDPPVIMTNIPDYKGHRSAGDSGFVDETRTDQIKTSKDSTFVSVTKGKQRRSVRAKHLSVQSTMAQFFDGETVAVASSSSLETVKNSDVAGTFDADKNVSRRTRRQRRSEPSNKEEEILGRDTSSTSPKTRSFSSSTAELSSLSKSKRQRNSYPPTSVQTSSKVKATEKDAKSPQLKAVQESFVPSSVCERRESDPTKYNRPSLTGDRLSDIPVQGKRIKSVSKLPSSRNFSHGSPSLSQYSPGLTKRNAKGETPLHVACIKGDIHMVEELLRKGHNPNVRDNAGWTPLHEAVNHGNARITEMLLKHGAAVNMPGMDNDTPLHDAVANNQVDCIQLLLAFGASKTTRNIHGKTAEELALTKEAKAALAHRIKQQQVALSLHEPEDMIDFMPLCFLGTALDRDQRILLQKCATLLHAKVVDEYSPEVTHVISSCNKDGQCPRTLKYLQAILGGRWIVTIDWIKICLEYGEKVLEEAFEIPGSSTHPNCHAAHHARLNRKQELPALFDGCQVYLHGTFTSVPPSRQELSDLLRQGGAHFLTREPRLSELDEYEFTVPYHASQSSCLADCSIFIIHDGGANVPKVASSRACCVPASWVIECIATFSLLEPPQ</sequence>
<keyword evidence="1" id="KW-0677">Repeat</keyword>
<dbReference type="SMART" id="SM00292">
    <property type="entry name" value="BRCT"/>
    <property type="match status" value="2"/>
</dbReference>
<dbReference type="STRING" id="400727.A0A2T7PBR0"/>
<evidence type="ECO:0000256" key="3">
    <source>
        <dbReference type="PROSITE-ProRule" id="PRU00023"/>
    </source>
</evidence>
<dbReference type="CDD" id="cd17720">
    <property type="entry name" value="BRCT_Bard1_rpt2"/>
    <property type="match status" value="1"/>
</dbReference>
<dbReference type="GO" id="GO:0031436">
    <property type="term" value="C:BRCA1-BARD1 complex"/>
    <property type="evidence" value="ECO:0007669"/>
    <property type="project" value="TreeGrafter"/>
</dbReference>
<feature type="repeat" description="ANK" evidence="3">
    <location>
        <begin position="459"/>
        <end position="491"/>
    </location>
</feature>
<dbReference type="PROSITE" id="PS50088">
    <property type="entry name" value="ANK_REPEAT"/>
    <property type="match status" value="3"/>
</dbReference>
<feature type="domain" description="BRCT" evidence="5">
    <location>
        <begin position="675"/>
        <end position="784"/>
    </location>
</feature>
<feature type="region of interest" description="Disordered" evidence="4">
    <location>
        <begin position="270"/>
        <end position="425"/>
    </location>
</feature>
<dbReference type="SUPFAM" id="SSF48403">
    <property type="entry name" value="Ankyrin repeat"/>
    <property type="match status" value="1"/>
</dbReference>
<protein>
    <recommendedName>
        <fullName evidence="5">BRCT domain-containing protein</fullName>
    </recommendedName>
</protein>
<dbReference type="Pfam" id="PF00533">
    <property type="entry name" value="BRCT"/>
    <property type="match status" value="1"/>
</dbReference>
<dbReference type="Pfam" id="PF12796">
    <property type="entry name" value="Ank_2"/>
    <property type="match status" value="1"/>
</dbReference>
<keyword evidence="2 3" id="KW-0040">ANK repeat</keyword>
<feature type="compositionally biased region" description="Basic and acidic residues" evidence="4">
    <location>
        <begin position="283"/>
        <end position="295"/>
    </location>
</feature>
<dbReference type="GO" id="GO:0070531">
    <property type="term" value="C:BRCA1-A complex"/>
    <property type="evidence" value="ECO:0007669"/>
    <property type="project" value="TreeGrafter"/>
</dbReference>
<comment type="caution">
    <text evidence="6">The sequence shown here is derived from an EMBL/GenBank/DDBJ whole genome shotgun (WGS) entry which is preliminary data.</text>
</comment>
<dbReference type="GO" id="GO:0085020">
    <property type="term" value="P:protein K6-linked ubiquitination"/>
    <property type="evidence" value="ECO:0007669"/>
    <property type="project" value="TreeGrafter"/>
</dbReference>
<feature type="compositionally biased region" description="Polar residues" evidence="4">
    <location>
        <begin position="109"/>
        <end position="121"/>
    </location>
</feature>
<dbReference type="SUPFAM" id="SSF52113">
    <property type="entry name" value="BRCT domain"/>
    <property type="match status" value="2"/>
</dbReference>
<evidence type="ECO:0000256" key="4">
    <source>
        <dbReference type="SAM" id="MobiDB-lite"/>
    </source>
</evidence>
<evidence type="ECO:0000313" key="7">
    <source>
        <dbReference type="Proteomes" id="UP000245119"/>
    </source>
</evidence>
<organism evidence="6 7">
    <name type="scientific">Pomacea canaliculata</name>
    <name type="common">Golden apple snail</name>
    <dbReference type="NCBI Taxonomy" id="400727"/>
    <lineage>
        <taxon>Eukaryota</taxon>
        <taxon>Metazoa</taxon>
        <taxon>Spiralia</taxon>
        <taxon>Lophotrochozoa</taxon>
        <taxon>Mollusca</taxon>
        <taxon>Gastropoda</taxon>
        <taxon>Caenogastropoda</taxon>
        <taxon>Architaenioglossa</taxon>
        <taxon>Ampullarioidea</taxon>
        <taxon>Ampullariidae</taxon>
        <taxon>Pomacea</taxon>
    </lineage>
</organism>
<name>A0A2T7PBR0_POMCA</name>
<dbReference type="GO" id="GO:0004842">
    <property type="term" value="F:ubiquitin-protein transferase activity"/>
    <property type="evidence" value="ECO:0007669"/>
    <property type="project" value="TreeGrafter"/>
</dbReference>
<dbReference type="PANTHER" id="PTHR24171">
    <property type="entry name" value="ANKYRIN REPEAT DOMAIN-CONTAINING PROTEIN 39-RELATED"/>
    <property type="match status" value="1"/>
</dbReference>